<name>A0A2N9LH91_9BACT</name>
<evidence type="ECO:0000313" key="1">
    <source>
        <dbReference type="EMBL" id="SPE22620.1"/>
    </source>
</evidence>
<dbReference type="EMBL" id="OKRB01000092">
    <property type="protein sequence ID" value="SPE22620.1"/>
    <property type="molecule type" value="Genomic_DNA"/>
</dbReference>
<evidence type="ECO:0000313" key="2">
    <source>
        <dbReference type="Proteomes" id="UP000239735"/>
    </source>
</evidence>
<protein>
    <submittedName>
        <fullName evidence="1">Uncharacterized protein</fullName>
    </submittedName>
</protein>
<organism evidence="1 2">
    <name type="scientific">Candidatus Sulfuritelmatomonas gaucii</name>
    <dbReference type="NCBI Taxonomy" id="2043161"/>
    <lineage>
        <taxon>Bacteria</taxon>
        <taxon>Pseudomonadati</taxon>
        <taxon>Acidobacteriota</taxon>
        <taxon>Terriglobia</taxon>
        <taxon>Terriglobales</taxon>
        <taxon>Acidobacteriaceae</taxon>
        <taxon>Candidatus Sulfuritelmatomonas</taxon>
    </lineage>
</organism>
<proteinExistence type="predicted"/>
<accession>A0A2N9LH91</accession>
<dbReference type="Proteomes" id="UP000239735">
    <property type="component" value="Unassembled WGS sequence"/>
</dbReference>
<reference evidence="2" key="1">
    <citation type="submission" date="2018-02" db="EMBL/GenBank/DDBJ databases">
        <authorList>
            <person name="Hausmann B."/>
        </authorList>
    </citation>
    <scope>NUCLEOTIDE SEQUENCE [LARGE SCALE GENOMIC DNA]</scope>
    <source>
        <strain evidence="2">Peat soil MAG SbA5</strain>
    </source>
</reference>
<sequence>MDDRVQLVLGVDNMSPKVSGRKSVNCAAEPGRDLLEIDVFDRTKFMRAKNRCNPSRLETGVRTFTHFLKLLGPRLFYLP</sequence>
<gene>
    <name evidence="1" type="ORF">SBA5_350017</name>
</gene>
<dbReference type="AlphaFoldDB" id="A0A2N9LH91"/>